<evidence type="ECO:0000259" key="3">
    <source>
        <dbReference type="PROSITE" id="PS51791"/>
    </source>
</evidence>
<dbReference type="AlphaFoldDB" id="R7URW2"/>
<reference evidence="5" key="3">
    <citation type="submission" date="2015-06" db="UniProtKB">
        <authorList>
            <consortium name="EnsemblMetazoa"/>
        </authorList>
    </citation>
    <scope>IDENTIFICATION</scope>
</reference>
<name>R7URW2_CAPTE</name>
<reference evidence="6" key="1">
    <citation type="submission" date="2012-12" db="EMBL/GenBank/DDBJ databases">
        <authorList>
            <person name="Hellsten U."/>
            <person name="Grimwood J."/>
            <person name="Chapman J.A."/>
            <person name="Shapiro H."/>
            <person name="Aerts A."/>
            <person name="Otillar R.P."/>
            <person name="Terry A.Y."/>
            <person name="Boore J.L."/>
            <person name="Simakov O."/>
            <person name="Marletaz F."/>
            <person name="Cho S.-J."/>
            <person name="Edsinger-Gonzales E."/>
            <person name="Havlak P."/>
            <person name="Kuo D.-H."/>
            <person name="Larsson T."/>
            <person name="Lv J."/>
            <person name="Arendt D."/>
            <person name="Savage R."/>
            <person name="Osoegawa K."/>
            <person name="de Jong P."/>
            <person name="Lindberg D.R."/>
            <person name="Seaver E.C."/>
            <person name="Weisblat D.A."/>
            <person name="Putnam N.H."/>
            <person name="Grigoriev I.V."/>
            <person name="Rokhsar D.S."/>
        </authorList>
    </citation>
    <scope>NUCLEOTIDE SEQUENCE</scope>
    <source>
        <strain evidence="6">I ESC-2004</strain>
    </source>
</reference>
<dbReference type="STRING" id="283909.R7URW2"/>
<accession>R7URW2</accession>
<dbReference type="OMA" id="WNPWSSN"/>
<evidence type="ECO:0000313" key="6">
    <source>
        <dbReference type="Proteomes" id="UP000014760"/>
    </source>
</evidence>
<keyword evidence="6" id="KW-1185">Reference proteome</keyword>
<dbReference type="Proteomes" id="UP000014760">
    <property type="component" value="Unassembled WGS sequence"/>
</dbReference>
<proteinExistence type="inferred from homology"/>
<dbReference type="InterPro" id="IPR034753">
    <property type="entry name" value="hSac2"/>
</dbReference>
<dbReference type="PROSITE" id="PS51791">
    <property type="entry name" value="HSAC2"/>
    <property type="match status" value="1"/>
</dbReference>
<feature type="compositionally biased region" description="Polar residues" evidence="2">
    <location>
        <begin position="1"/>
        <end position="11"/>
    </location>
</feature>
<evidence type="ECO:0000313" key="4">
    <source>
        <dbReference type="EMBL" id="ELU06121.1"/>
    </source>
</evidence>
<dbReference type="EMBL" id="AMQN01001250">
    <property type="status" value="NOT_ANNOTATED_CDS"/>
    <property type="molecule type" value="Genomic_DNA"/>
</dbReference>
<evidence type="ECO:0000313" key="5">
    <source>
        <dbReference type="EnsemblMetazoa" id="CapteP163000"/>
    </source>
</evidence>
<gene>
    <name evidence="4" type="ORF">CAPTEDRAFT_163000</name>
</gene>
<dbReference type="HOGENOM" id="CLU_066718_0_0_1"/>
<evidence type="ECO:0000256" key="1">
    <source>
        <dbReference type="ARBA" id="ARBA00009163"/>
    </source>
</evidence>
<feature type="domain" description="HSac2" evidence="3">
    <location>
        <begin position="69"/>
        <end position="227"/>
    </location>
</feature>
<dbReference type="OrthoDB" id="10012704at2759"/>
<dbReference type="EMBL" id="KB300949">
    <property type="protein sequence ID" value="ELU06121.1"/>
    <property type="molecule type" value="Genomic_DNA"/>
</dbReference>
<organism evidence="4">
    <name type="scientific">Capitella teleta</name>
    <name type="common">Polychaete worm</name>
    <dbReference type="NCBI Taxonomy" id="283909"/>
    <lineage>
        <taxon>Eukaryota</taxon>
        <taxon>Metazoa</taxon>
        <taxon>Spiralia</taxon>
        <taxon>Lophotrochozoa</taxon>
        <taxon>Annelida</taxon>
        <taxon>Polychaeta</taxon>
        <taxon>Sedentaria</taxon>
        <taxon>Scolecida</taxon>
        <taxon>Capitellidae</taxon>
        <taxon>Capitella</taxon>
    </lineage>
</organism>
<dbReference type="PANTHER" id="PTHR31108:SF1">
    <property type="entry name" value="HSAC2 DOMAIN-CONTAINING PROTEIN"/>
    <property type="match status" value="1"/>
</dbReference>
<dbReference type="PANTHER" id="PTHR31108">
    <property type="entry name" value="TUMOR PROTEIN P63-REGULATED GENE 1-LIKE PROTEIN"/>
    <property type="match status" value="1"/>
</dbReference>
<dbReference type="InterPro" id="IPR022158">
    <property type="entry name" value="Inositol_phosphatase"/>
</dbReference>
<protein>
    <recommendedName>
        <fullName evidence="3">HSac2 domain-containing protein</fullName>
    </recommendedName>
</protein>
<dbReference type="Pfam" id="PF12456">
    <property type="entry name" value="hSac2"/>
    <property type="match status" value="1"/>
</dbReference>
<evidence type="ECO:0000256" key="2">
    <source>
        <dbReference type="SAM" id="MobiDB-lite"/>
    </source>
</evidence>
<dbReference type="EnsemblMetazoa" id="CapteT163000">
    <property type="protein sequence ID" value="CapteP163000"/>
    <property type="gene ID" value="CapteG163000"/>
</dbReference>
<comment type="similarity">
    <text evidence="1">Belongs to the TPRG1 family.</text>
</comment>
<sequence length="276" mass="31359">MTEGDCSSTGVVDSRGTVPPVEFEGPGLRRDRPYSASMISRKSVTSTKSQTSLKAGVVTTDYSKAHLFSCRDGSFDKAIDKCKEMIYKEEMDGEMKGAWLLTVIDHWDHERENLIILGEFSLLVVSFDFITFKVLKWDRIFLHRITELKFGDLVYPPKSLMPLREHGGLRIAWGAQDGLSFSQKWNPWASDIPYLTLSHHPCLYNPKEHETVTFNVDELCDYLRELIPKAHAEKSTGKECVVLEEPILIESYASMSSLIFNQSHLGFNLDRNGVNF</sequence>
<dbReference type="GO" id="GO:0005737">
    <property type="term" value="C:cytoplasm"/>
    <property type="evidence" value="ECO:0007669"/>
    <property type="project" value="TreeGrafter"/>
</dbReference>
<feature type="region of interest" description="Disordered" evidence="2">
    <location>
        <begin position="1"/>
        <end position="33"/>
    </location>
</feature>
<dbReference type="InterPro" id="IPR040242">
    <property type="entry name" value="TPRG1-like"/>
</dbReference>
<reference evidence="4 6" key="2">
    <citation type="journal article" date="2013" name="Nature">
        <title>Insights into bilaterian evolution from three spiralian genomes.</title>
        <authorList>
            <person name="Simakov O."/>
            <person name="Marletaz F."/>
            <person name="Cho S.J."/>
            <person name="Edsinger-Gonzales E."/>
            <person name="Havlak P."/>
            <person name="Hellsten U."/>
            <person name="Kuo D.H."/>
            <person name="Larsson T."/>
            <person name="Lv J."/>
            <person name="Arendt D."/>
            <person name="Savage R."/>
            <person name="Osoegawa K."/>
            <person name="de Jong P."/>
            <person name="Grimwood J."/>
            <person name="Chapman J.A."/>
            <person name="Shapiro H."/>
            <person name="Aerts A."/>
            <person name="Otillar R.P."/>
            <person name="Terry A.Y."/>
            <person name="Boore J.L."/>
            <person name="Grigoriev I.V."/>
            <person name="Lindberg D.R."/>
            <person name="Seaver E.C."/>
            <person name="Weisblat D.A."/>
            <person name="Putnam N.H."/>
            <person name="Rokhsar D.S."/>
        </authorList>
    </citation>
    <scope>NUCLEOTIDE SEQUENCE</scope>
    <source>
        <strain evidence="4 6">I ESC-2004</strain>
    </source>
</reference>